<dbReference type="OrthoDB" id="6348146at2759"/>
<dbReference type="Pfam" id="PF05729">
    <property type="entry name" value="NACHT"/>
    <property type="match status" value="1"/>
</dbReference>
<keyword evidence="2" id="KW-1185">Reference proteome</keyword>
<reference evidence="3" key="1">
    <citation type="submission" date="2025-08" db="UniProtKB">
        <authorList>
            <consortium name="RefSeq"/>
        </authorList>
    </citation>
    <scope>IDENTIFICATION</scope>
    <source>
        <tissue evidence="3">Whole organism</tissue>
    </source>
</reference>
<dbReference type="PANTHER" id="PTHR46312:SF2">
    <property type="entry name" value="NUCLEOTIDE-BINDING OLIGOMERIZATION DOMAIN-CONTAINING PROTEIN 2-LIKE"/>
    <property type="match status" value="1"/>
</dbReference>
<dbReference type="OMA" id="SSECQIH"/>
<sequence>MSDYLSPRAADASCITNDDINALKFFMAVRATGPVAKLFAAVFEKYRDPESKIIEDFFCSEKCKVKLTEKERYAIQRDTLQDCDITLLYKLLQTCKSLGSDTNYKDQPPGSIQNSLYLLKEKRNFFCHEVVRLSDDKLDSFMTNISKLSAKVCDQASLDVALKKEILNELKHIRDSPIPQSEITGCYDQIEECIQEGILADSIEELKERYSRMRVISPITWFSNNDLQQLTIDKVFTKFTMSHSSTSVDIGKVFVVKYDHGADCSTVVITGIAGSGKTSLCRFIIYSWSGQTGEVEKLDDCKLLILIDCRNVCSDGFAAYIKEQLLPNSFAEVPKDEVIGICRKANPLFVFDGYDEADEAARNLIKEIHLKFESSKKIITSRPHIYSELSASIGGHDSPMLQLEINRFDWRCIKAFSLNLFSVLGKASETENFLKFIKQRKKKLQSIISLPLTLALLIMLWIDDSSKIDELSSECQIHVEIIKMMKRRLSRRLADNPNVTSNVIDNFFHCLGKIALKGIAKRRLFLKERHIEFLKTEFDEILDNFKVEDAMSSILQCDTSITLSSCEKIWSFIHTTQQEMMAALYIVKEFEEDGTFANCLSSLDVESEQMKNVILFTVEILNNNDSLTKESARFIAPEFPLCPEDKKIFISSILKLIYDNKFCIKVFIKRLGNITETKLN</sequence>
<accession>A0A8B7PMR5</accession>
<dbReference type="KEGG" id="hazt:108682106"/>
<dbReference type="SUPFAM" id="SSF52540">
    <property type="entry name" value="P-loop containing nucleoside triphosphate hydrolases"/>
    <property type="match status" value="1"/>
</dbReference>
<feature type="domain" description="NACHT" evidence="1">
    <location>
        <begin position="265"/>
        <end position="403"/>
    </location>
</feature>
<name>A0A8B7PMR5_HYAAZ</name>
<evidence type="ECO:0000313" key="2">
    <source>
        <dbReference type="Proteomes" id="UP000694843"/>
    </source>
</evidence>
<dbReference type="PANTHER" id="PTHR46312">
    <property type="entry name" value="NACHT DOMAIN-CONTAINING PROTEIN"/>
    <property type="match status" value="1"/>
</dbReference>
<evidence type="ECO:0000313" key="3">
    <source>
        <dbReference type="RefSeq" id="XP_018026711.1"/>
    </source>
</evidence>
<dbReference type="RefSeq" id="XP_018026711.1">
    <property type="nucleotide sequence ID" value="XM_018171222.2"/>
</dbReference>
<protein>
    <submittedName>
        <fullName evidence="3">Uncharacterized protein LOC108682106</fullName>
    </submittedName>
</protein>
<dbReference type="AlphaFoldDB" id="A0A8B7PMR5"/>
<organism evidence="2 3">
    <name type="scientific">Hyalella azteca</name>
    <name type="common">Amphipod</name>
    <dbReference type="NCBI Taxonomy" id="294128"/>
    <lineage>
        <taxon>Eukaryota</taxon>
        <taxon>Metazoa</taxon>
        <taxon>Ecdysozoa</taxon>
        <taxon>Arthropoda</taxon>
        <taxon>Crustacea</taxon>
        <taxon>Multicrustacea</taxon>
        <taxon>Malacostraca</taxon>
        <taxon>Eumalacostraca</taxon>
        <taxon>Peracarida</taxon>
        <taxon>Amphipoda</taxon>
        <taxon>Senticaudata</taxon>
        <taxon>Talitrida</taxon>
        <taxon>Talitroidea</taxon>
        <taxon>Hyalellidae</taxon>
        <taxon>Hyalella</taxon>
    </lineage>
</organism>
<gene>
    <name evidence="3" type="primary">LOC108682106</name>
</gene>
<dbReference type="InterPro" id="IPR007111">
    <property type="entry name" value="NACHT_NTPase"/>
</dbReference>
<dbReference type="Proteomes" id="UP000694843">
    <property type="component" value="Unplaced"/>
</dbReference>
<evidence type="ECO:0000259" key="1">
    <source>
        <dbReference type="Pfam" id="PF05729"/>
    </source>
</evidence>
<proteinExistence type="predicted"/>
<dbReference type="InterPro" id="IPR027417">
    <property type="entry name" value="P-loop_NTPase"/>
</dbReference>
<dbReference type="Gene3D" id="3.40.50.300">
    <property type="entry name" value="P-loop containing nucleotide triphosphate hydrolases"/>
    <property type="match status" value="1"/>
</dbReference>
<dbReference type="GeneID" id="108682106"/>